<evidence type="ECO:0000256" key="1">
    <source>
        <dbReference type="ARBA" id="ARBA00022734"/>
    </source>
</evidence>
<feature type="domain" description="C-type lectin" evidence="4">
    <location>
        <begin position="1"/>
        <end position="115"/>
    </location>
</feature>
<dbReference type="Gene3D" id="3.10.100.10">
    <property type="entry name" value="Mannose-Binding Protein A, subunit A"/>
    <property type="match status" value="1"/>
</dbReference>
<reference evidence="5" key="1">
    <citation type="submission" date="2020-06" db="EMBL/GenBank/DDBJ databases">
        <authorList>
            <consortium name="Wellcome Sanger Institute Data Sharing"/>
        </authorList>
    </citation>
    <scope>NUCLEOTIDE SEQUENCE [LARGE SCALE GENOMIC DNA]</scope>
</reference>
<dbReference type="CDD" id="cd00037">
    <property type="entry name" value="CLECT"/>
    <property type="match status" value="1"/>
</dbReference>
<organism evidence="5 6">
    <name type="scientific">Gouania willdenowi</name>
    <name type="common">Blunt-snouted clingfish</name>
    <name type="synonym">Lepadogaster willdenowi</name>
    <dbReference type="NCBI Taxonomy" id="441366"/>
    <lineage>
        <taxon>Eukaryota</taxon>
        <taxon>Metazoa</taxon>
        <taxon>Chordata</taxon>
        <taxon>Craniata</taxon>
        <taxon>Vertebrata</taxon>
        <taxon>Euteleostomi</taxon>
        <taxon>Actinopterygii</taxon>
        <taxon>Neopterygii</taxon>
        <taxon>Teleostei</taxon>
        <taxon>Neoteleostei</taxon>
        <taxon>Acanthomorphata</taxon>
        <taxon>Ovalentaria</taxon>
        <taxon>Blenniimorphae</taxon>
        <taxon>Blenniiformes</taxon>
        <taxon>Gobiesocoidei</taxon>
        <taxon>Gobiesocidae</taxon>
        <taxon>Gobiesocinae</taxon>
        <taxon>Gouania</taxon>
    </lineage>
</organism>
<evidence type="ECO:0000313" key="5">
    <source>
        <dbReference type="Ensembl" id="ENSGWIP00000021105.1"/>
    </source>
</evidence>
<proteinExistence type="predicted"/>
<evidence type="ECO:0000256" key="2">
    <source>
        <dbReference type="ARBA" id="ARBA00023157"/>
    </source>
</evidence>
<dbReference type="InterPro" id="IPR016186">
    <property type="entry name" value="C-type_lectin-like/link_sf"/>
</dbReference>
<dbReference type="Pfam" id="PF00059">
    <property type="entry name" value="Lectin_C"/>
    <property type="match status" value="1"/>
</dbReference>
<dbReference type="SUPFAM" id="SSF56436">
    <property type="entry name" value="C-type lectin-like"/>
    <property type="match status" value="1"/>
</dbReference>
<keyword evidence="1" id="KW-0430">Lectin</keyword>
<reference evidence="5" key="2">
    <citation type="submission" date="2025-08" db="UniProtKB">
        <authorList>
            <consortium name="Ensembl"/>
        </authorList>
    </citation>
    <scope>IDENTIFICATION</scope>
</reference>
<dbReference type="Proteomes" id="UP000694680">
    <property type="component" value="Chromosome 16"/>
</dbReference>
<dbReference type="InterPro" id="IPR052309">
    <property type="entry name" value="C-type_Lectin_Domain_Fam1"/>
</dbReference>
<name>A0A8C5G7T5_GOUWI</name>
<dbReference type="PANTHER" id="PTHR46490">
    <property type="entry name" value="C-TYPE LECTIN DOMAIN FAMILY 12 MEMBER A-RELATED"/>
    <property type="match status" value="1"/>
</dbReference>
<keyword evidence="6" id="KW-1185">Reference proteome</keyword>
<sequence>MFNECHHYPAGNTFHKETFSVSWDDAKMSCDRMNLALVQINNEKINDVIKKKLGHDSVWIGLSRTTGWYWSESGEGHDFIPTNDDDDNDGCAAVSVKNESWFKQSCTNLLPFYLQCDY</sequence>
<dbReference type="InterPro" id="IPR016187">
    <property type="entry name" value="CTDL_fold"/>
</dbReference>
<reference evidence="5" key="3">
    <citation type="submission" date="2025-09" db="UniProtKB">
        <authorList>
            <consortium name="Ensembl"/>
        </authorList>
    </citation>
    <scope>IDENTIFICATION</scope>
</reference>
<evidence type="ECO:0000313" key="6">
    <source>
        <dbReference type="Proteomes" id="UP000694680"/>
    </source>
</evidence>
<dbReference type="AlphaFoldDB" id="A0A8C5G7T5"/>
<dbReference type="Ensembl" id="ENSGWIT00000023160.1">
    <property type="protein sequence ID" value="ENSGWIP00000021105.1"/>
    <property type="gene ID" value="ENSGWIG00000011411.1"/>
</dbReference>
<keyword evidence="2" id="KW-1015">Disulfide bond</keyword>
<dbReference type="InterPro" id="IPR001304">
    <property type="entry name" value="C-type_lectin-like"/>
</dbReference>
<evidence type="ECO:0000259" key="4">
    <source>
        <dbReference type="PROSITE" id="PS50041"/>
    </source>
</evidence>
<protein>
    <recommendedName>
        <fullName evidence="4">C-type lectin domain-containing protein</fullName>
    </recommendedName>
</protein>
<dbReference type="GO" id="GO:0030246">
    <property type="term" value="F:carbohydrate binding"/>
    <property type="evidence" value="ECO:0007669"/>
    <property type="project" value="UniProtKB-KW"/>
</dbReference>
<accession>A0A8C5G7T5</accession>
<evidence type="ECO:0000256" key="3">
    <source>
        <dbReference type="ARBA" id="ARBA00023180"/>
    </source>
</evidence>
<keyword evidence="3" id="KW-0325">Glycoprotein</keyword>
<dbReference type="PROSITE" id="PS50041">
    <property type="entry name" value="C_TYPE_LECTIN_2"/>
    <property type="match status" value="1"/>
</dbReference>
<dbReference type="PANTHER" id="PTHR46490:SF6">
    <property type="entry name" value="ASIALOGLYCOPROTEIN RECEPTOR 1-LIKE-RELATED"/>
    <property type="match status" value="1"/>
</dbReference>
<dbReference type="SMART" id="SM00034">
    <property type="entry name" value="CLECT"/>
    <property type="match status" value="1"/>
</dbReference>